<evidence type="ECO:0000259" key="18">
    <source>
        <dbReference type="Pfam" id="PF22461"/>
    </source>
</evidence>
<keyword evidence="4" id="KW-1134">Transmembrane beta strand</keyword>
<dbReference type="PANTHER" id="PTHR33619">
    <property type="entry name" value="POLYSACCHARIDE EXPORT PROTEIN GFCE-RELATED"/>
    <property type="match status" value="1"/>
</dbReference>
<dbReference type="GO" id="GO:0046930">
    <property type="term" value="C:pore complex"/>
    <property type="evidence" value="ECO:0007669"/>
    <property type="project" value="UniProtKB-KW"/>
</dbReference>
<keyword evidence="14" id="KW-0449">Lipoprotein</keyword>
<keyword evidence="10" id="KW-0626">Porin</keyword>
<dbReference type="InterPro" id="IPR054765">
    <property type="entry name" value="SLBB_dom"/>
</dbReference>
<feature type="domain" description="SLBB" evidence="18">
    <location>
        <begin position="168"/>
        <end position="246"/>
    </location>
</feature>
<keyword evidence="7 15" id="KW-0732">Signal</keyword>
<keyword evidence="20" id="KW-1185">Reference proteome</keyword>
<dbReference type="STRING" id="1121942.SAMN02745148_02768"/>
<dbReference type="InterPro" id="IPR040716">
    <property type="entry name" value="Wza_C"/>
</dbReference>
<comment type="subcellular location">
    <subcellularLocation>
        <location evidence="1">Cell outer membrane</location>
        <topology evidence="1">Multi-pass membrane protein</topology>
    </subcellularLocation>
</comment>
<gene>
    <name evidence="19" type="ORF">SAMN02745148_02768</name>
</gene>
<dbReference type="Pfam" id="PF02563">
    <property type="entry name" value="Poly_export"/>
    <property type="match status" value="1"/>
</dbReference>
<dbReference type="RefSeq" id="WP_072823851.1">
    <property type="nucleotide sequence ID" value="NZ_FQUJ01000012.1"/>
</dbReference>
<keyword evidence="13" id="KW-0998">Cell outer membrane</keyword>
<dbReference type="Pfam" id="PF18412">
    <property type="entry name" value="Wza_C"/>
    <property type="match status" value="1"/>
</dbReference>
<dbReference type="Pfam" id="PF22461">
    <property type="entry name" value="SLBB_2"/>
    <property type="match status" value="2"/>
</dbReference>
<dbReference type="NCBIfam" id="NF011658">
    <property type="entry name" value="PRK15078.1"/>
    <property type="match status" value="1"/>
</dbReference>
<dbReference type="PROSITE" id="PS51257">
    <property type="entry name" value="PROKAR_LIPOPROTEIN"/>
    <property type="match status" value="1"/>
</dbReference>
<dbReference type="AlphaFoldDB" id="A0A1M5C074"/>
<evidence type="ECO:0000256" key="3">
    <source>
        <dbReference type="ARBA" id="ARBA00022448"/>
    </source>
</evidence>
<keyword evidence="3" id="KW-0813">Transport</keyword>
<keyword evidence="9" id="KW-0406">Ion transport</keyword>
<evidence type="ECO:0000256" key="10">
    <source>
        <dbReference type="ARBA" id="ARBA00023114"/>
    </source>
</evidence>
<feature type="domain" description="SLBB" evidence="18">
    <location>
        <begin position="252"/>
        <end position="338"/>
    </location>
</feature>
<evidence type="ECO:0000256" key="5">
    <source>
        <dbReference type="ARBA" id="ARBA00022597"/>
    </source>
</evidence>
<evidence type="ECO:0000256" key="13">
    <source>
        <dbReference type="ARBA" id="ARBA00023237"/>
    </source>
</evidence>
<reference evidence="19 20" key="1">
    <citation type="submission" date="2016-11" db="EMBL/GenBank/DDBJ databases">
        <authorList>
            <person name="Jaros S."/>
            <person name="Januszkiewicz K."/>
            <person name="Wedrychowicz H."/>
        </authorList>
    </citation>
    <scope>NUCLEOTIDE SEQUENCE [LARGE SCALE GENOMIC DNA]</scope>
    <source>
        <strain evidence="19 20">DSM 19980</strain>
    </source>
</reference>
<evidence type="ECO:0000256" key="14">
    <source>
        <dbReference type="ARBA" id="ARBA00023288"/>
    </source>
</evidence>
<feature type="domain" description="Polysaccharide export protein N-terminal" evidence="16">
    <location>
        <begin position="79"/>
        <end position="162"/>
    </location>
</feature>
<dbReference type="GO" id="GO:0006811">
    <property type="term" value="P:monoatomic ion transport"/>
    <property type="evidence" value="ECO:0007669"/>
    <property type="project" value="UniProtKB-KW"/>
</dbReference>
<dbReference type="Proteomes" id="UP000184346">
    <property type="component" value="Unassembled WGS sequence"/>
</dbReference>
<evidence type="ECO:0000259" key="16">
    <source>
        <dbReference type="Pfam" id="PF02563"/>
    </source>
</evidence>
<dbReference type="GO" id="GO:0009279">
    <property type="term" value="C:cell outer membrane"/>
    <property type="evidence" value="ECO:0007669"/>
    <property type="project" value="UniProtKB-SubCell"/>
</dbReference>
<keyword evidence="11" id="KW-0472">Membrane</keyword>
<dbReference type="PANTHER" id="PTHR33619:SF3">
    <property type="entry name" value="POLYSACCHARIDE EXPORT PROTEIN GFCE-RELATED"/>
    <property type="match status" value="1"/>
</dbReference>
<organism evidence="19 20">
    <name type="scientific">Modicisalibacter ilicicola DSM 19980</name>
    <dbReference type="NCBI Taxonomy" id="1121942"/>
    <lineage>
        <taxon>Bacteria</taxon>
        <taxon>Pseudomonadati</taxon>
        <taxon>Pseudomonadota</taxon>
        <taxon>Gammaproteobacteria</taxon>
        <taxon>Oceanospirillales</taxon>
        <taxon>Halomonadaceae</taxon>
        <taxon>Modicisalibacter</taxon>
    </lineage>
</organism>
<comment type="similarity">
    <text evidence="2">Belongs to the BexD/CtrA/VexA family.</text>
</comment>
<evidence type="ECO:0000256" key="8">
    <source>
        <dbReference type="ARBA" id="ARBA00023047"/>
    </source>
</evidence>
<dbReference type="InterPro" id="IPR003715">
    <property type="entry name" value="Poly_export_N"/>
</dbReference>
<evidence type="ECO:0000256" key="4">
    <source>
        <dbReference type="ARBA" id="ARBA00022452"/>
    </source>
</evidence>
<evidence type="ECO:0000256" key="15">
    <source>
        <dbReference type="SAM" id="SignalP"/>
    </source>
</evidence>
<dbReference type="EMBL" id="FQUJ01000012">
    <property type="protein sequence ID" value="SHF48194.1"/>
    <property type="molecule type" value="Genomic_DNA"/>
</dbReference>
<dbReference type="OrthoDB" id="9808421at2"/>
<evidence type="ECO:0000259" key="17">
    <source>
        <dbReference type="Pfam" id="PF18412"/>
    </source>
</evidence>
<evidence type="ECO:0000256" key="2">
    <source>
        <dbReference type="ARBA" id="ARBA00009450"/>
    </source>
</evidence>
<feature type="chain" id="PRO_5013245772" evidence="15">
    <location>
        <begin position="27"/>
        <end position="369"/>
    </location>
</feature>
<keyword evidence="6" id="KW-0812">Transmembrane</keyword>
<evidence type="ECO:0000256" key="6">
    <source>
        <dbReference type="ARBA" id="ARBA00022692"/>
    </source>
</evidence>
<dbReference type="Gene3D" id="3.30.1950.10">
    <property type="entry name" value="wza like domain"/>
    <property type="match status" value="1"/>
</dbReference>
<evidence type="ECO:0000256" key="9">
    <source>
        <dbReference type="ARBA" id="ARBA00023065"/>
    </source>
</evidence>
<keyword evidence="12" id="KW-0564">Palmitate</keyword>
<feature type="signal peptide" evidence="15">
    <location>
        <begin position="1"/>
        <end position="26"/>
    </location>
</feature>
<sequence>MKKITRISWLAIAVLSMSTLAGCAWAPGGHIDYDADAPPLDDRVEVQPITPEFIATYREQVNAVKATSMSTELSEAMDAYEYEVGPGDVLTIIVYDHPELTIPAGAERSAAESGTVVQSDGTIYYPYIGRVKVEDRTVDQIRRIIASRLSNFITDPQVEVSVAAFLSKKVYVTGAVGAPGVVPITNVPMTVLDVISQTGGTNELANLHGVTLNRNGEEQELSLYAMLKEGDLSQNRLVQPGDVLHVPTLENQNVAVLGQVLKPGNIPVGNERLSLTDALSRAGGVDEFRAEPSGIFVLRGMPAGSEKIATVYQLDISNAVSLTMGNYFQLQPQDVVYVTAAPLARWNKVISLLLPSLTLPGDIAGSGDL</sequence>
<proteinExistence type="inferred from homology"/>
<protein>
    <submittedName>
        <fullName evidence="19">Polysaccharide export outer membrane protein</fullName>
    </submittedName>
</protein>
<keyword evidence="8" id="KW-0625">Polysaccharide transport</keyword>
<dbReference type="Gene3D" id="3.10.560.10">
    <property type="entry name" value="Outer membrane lipoprotein wza domain like"/>
    <property type="match status" value="2"/>
</dbReference>
<dbReference type="GO" id="GO:0015288">
    <property type="term" value="F:porin activity"/>
    <property type="evidence" value="ECO:0007669"/>
    <property type="project" value="UniProtKB-KW"/>
</dbReference>
<evidence type="ECO:0000313" key="20">
    <source>
        <dbReference type="Proteomes" id="UP000184346"/>
    </source>
</evidence>
<evidence type="ECO:0000256" key="7">
    <source>
        <dbReference type="ARBA" id="ARBA00022729"/>
    </source>
</evidence>
<evidence type="ECO:0000256" key="11">
    <source>
        <dbReference type="ARBA" id="ARBA00023136"/>
    </source>
</evidence>
<dbReference type="InterPro" id="IPR049712">
    <property type="entry name" value="Poly_export"/>
</dbReference>
<feature type="domain" description="Outer-membrane lipoprotein Wza C-terminal" evidence="17">
    <location>
        <begin position="341"/>
        <end position="362"/>
    </location>
</feature>
<evidence type="ECO:0000313" key="19">
    <source>
        <dbReference type="EMBL" id="SHF48194.1"/>
    </source>
</evidence>
<name>A0A1M5C074_9GAMM</name>
<evidence type="ECO:0000256" key="12">
    <source>
        <dbReference type="ARBA" id="ARBA00023139"/>
    </source>
</evidence>
<keyword evidence="5" id="KW-0762">Sugar transport</keyword>
<evidence type="ECO:0000256" key="1">
    <source>
        <dbReference type="ARBA" id="ARBA00004571"/>
    </source>
</evidence>
<dbReference type="GO" id="GO:0015159">
    <property type="term" value="F:polysaccharide transmembrane transporter activity"/>
    <property type="evidence" value="ECO:0007669"/>
    <property type="project" value="InterPro"/>
</dbReference>
<accession>A0A1M5C074</accession>